<dbReference type="PROSITE" id="PS00141">
    <property type="entry name" value="ASP_PROTEASE"/>
    <property type="match status" value="1"/>
</dbReference>
<dbReference type="GO" id="GO:0004190">
    <property type="term" value="F:aspartic-type endopeptidase activity"/>
    <property type="evidence" value="ECO:0007669"/>
    <property type="project" value="InterPro"/>
</dbReference>
<feature type="region of interest" description="Disordered" evidence="1">
    <location>
        <begin position="487"/>
        <end position="514"/>
    </location>
</feature>
<reference evidence="3" key="1">
    <citation type="submission" date="2021-02" db="EMBL/GenBank/DDBJ databases">
        <authorList>
            <person name="Nowell W R."/>
        </authorList>
    </citation>
    <scope>NUCLEOTIDE SEQUENCE</scope>
</reference>
<dbReference type="GO" id="GO:0006508">
    <property type="term" value="P:proteolysis"/>
    <property type="evidence" value="ECO:0007669"/>
    <property type="project" value="InterPro"/>
</dbReference>
<feature type="region of interest" description="Disordered" evidence="1">
    <location>
        <begin position="890"/>
        <end position="912"/>
    </location>
</feature>
<dbReference type="Gene3D" id="2.40.70.10">
    <property type="entry name" value="Acid Proteases"/>
    <property type="match status" value="1"/>
</dbReference>
<dbReference type="PANTHER" id="PTHR33194">
    <property type="entry name" value="ZINC KNUCKLE DOMAINCONTAINING PROTEIN"/>
    <property type="match status" value="1"/>
</dbReference>
<dbReference type="Proteomes" id="UP000663855">
    <property type="component" value="Unassembled WGS sequence"/>
</dbReference>
<feature type="compositionally biased region" description="Polar residues" evidence="1">
    <location>
        <begin position="903"/>
        <end position="912"/>
    </location>
</feature>
<dbReference type="InterPro" id="IPR045358">
    <property type="entry name" value="Ty3_capsid"/>
</dbReference>
<dbReference type="CDD" id="cd00303">
    <property type="entry name" value="retropepsin_like"/>
    <property type="match status" value="1"/>
</dbReference>
<sequence length="978" mass="112032">MIDSSDTNRRKAIIPTPNRPILKQQPFISNTTNDELVSIVEHNSTIHTLQDDTLTNNVSGVISKAITSNTKSDDMNRHTDYQSQLETVDETHDFDAFISENFAAFSGNQNVHRWLDETEQKFKEFKISRNLRFQAIALLVEGEAKRKYIKVRKEIHSFDDFYEFLLLHFDADEKSVLSTDNSRLIHQPATLRSTSSVSFGATNLIGELPDNKLMSNTIDSSTFVLDETINDLRKAIGSDLIKNPKIFKGGKDDVNKWIDDIEHLLDVAHIPESSRLDLISYSLRGDALQWFKTSKSLFTSWKVFTSELKRAFTSSFHAELAFKKLESYNQGENQSIRNFFNEILKLCNEADATMSEATKLKNLLNKTKPTIQFEVRKKKPTTPTEFLEYAKDIEELFQLSNINNEDMKISNDENHKEPLLPSSSTVPLYNNTYRNISSTTQSSPKYYKYNNYQNSNNTFVNPHSRNNYQPPSRMPPFLYNQSRNMNQQYSSNRNNSSFNTANNNRIRPQSNQMNYSNNNQSRLRTANTVFSLDPSNNAEVEPEEFSISSTPCIRYGDNSKNIPKNPSKSPLIFITTLVNNYQTKILIDTGATTTFIREDVLQHMTHLQYIRKTPYSFTLADGLAPFHVLGVVEVSIRFGNSTTKVHAHIARKLCATMIIGMNYINKYNLNINIAQQTISIIHNNHVSSMNMDTDFELHRIPANISKPIQIPPRSNRSAQVSIPISSISSPFVPNPFVRNTYALSTPYTFLNFLNYYSDIKLFNMSSHRQYLNEGTCIGFLTYRKKSIIGEKPDSTTHKSFEVAGTSDLRKPAVADSLRMLVSKIDNTQQQEKLYSLLKHFHKTFNTTKHSIAHTRIEHVINTVPHSPPASRPYTQPDKEEAIFHSLMEHTKHDSTRNPYYPTKSRSTTYNTGDRLSDSCNRLLWSPTISDDYSQIADARENNRTTIPILPTQSNHYQRLLSRSKPNCPTHITSKRHTK</sequence>
<dbReference type="InterPro" id="IPR001969">
    <property type="entry name" value="Aspartic_peptidase_AS"/>
</dbReference>
<name>A0A814MTF0_9BILA</name>
<dbReference type="AlphaFoldDB" id="A0A814MTF0"/>
<dbReference type="InterPro" id="IPR021109">
    <property type="entry name" value="Peptidase_aspartic_dom_sf"/>
</dbReference>
<evidence type="ECO:0000256" key="1">
    <source>
        <dbReference type="SAM" id="MobiDB-lite"/>
    </source>
</evidence>
<accession>A0A814MTF0</accession>
<dbReference type="PANTHER" id="PTHR33194:SF4">
    <property type="entry name" value="CCHC-TYPE DOMAIN-CONTAINING PROTEIN"/>
    <property type="match status" value="1"/>
</dbReference>
<protein>
    <recommendedName>
        <fullName evidence="2">Ty3 transposon capsid-like protein domain-containing protein</fullName>
    </recommendedName>
</protein>
<dbReference type="EMBL" id="CAJNOV010001886">
    <property type="protein sequence ID" value="CAF1082528.1"/>
    <property type="molecule type" value="Genomic_DNA"/>
</dbReference>
<dbReference type="Pfam" id="PF19259">
    <property type="entry name" value="Ty3_capsid"/>
    <property type="match status" value="1"/>
</dbReference>
<gene>
    <name evidence="3" type="ORF">CJN711_LOCUS6271</name>
</gene>
<evidence type="ECO:0000313" key="3">
    <source>
        <dbReference type="EMBL" id="CAF1082528.1"/>
    </source>
</evidence>
<feature type="domain" description="Ty3 transposon capsid-like protein" evidence="2">
    <location>
        <begin position="240"/>
        <end position="406"/>
    </location>
</feature>
<organism evidence="3 4">
    <name type="scientific">Rotaria magnacalcarata</name>
    <dbReference type="NCBI Taxonomy" id="392030"/>
    <lineage>
        <taxon>Eukaryota</taxon>
        <taxon>Metazoa</taxon>
        <taxon>Spiralia</taxon>
        <taxon>Gnathifera</taxon>
        <taxon>Rotifera</taxon>
        <taxon>Eurotatoria</taxon>
        <taxon>Bdelloidea</taxon>
        <taxon>Philodinida</taxon>
        <taxon>Philodinidae</taxon>
        <taxon>Rotaria</taxon>
    </lineage>
</organism>
<evidence type="ECO:0000259" key="2">
    <source>
        <dbReference type="Pfam" id="PF19259"/>
    </source>
</evidence>
<proteinExistence type="predicted"/>
<comment type="caution">
    <text evidence="3">The sequence shown here is derived from an EMBL/GenBank/DDBJ whole genome shotgun (WGS) entry which is preliminary data.</text>
</comment>
<dbReference type="SUPFAM" id="SSF50630">
    <property type="entry name" value="Acid proteases"/>
    <property type="match status" value="1"/>
</dbReference>
<evidence type="ECO:0000313" key="4">
    <source>
        <dbReference type="Proteomes" id="UP000663855"/>
    </source>
</evidence>
<dbReference type="Pfam" id="PF13975">
    <property type="entry name" value="gag-asp_proteas"/>
    <property type="match status" value="1"/>
</dbReference>